<protein>
    <recommendedName>
        <fullName evidence="1">Carboxymuconolactone decarboxylase-like domain-containing protein</fullName>
    </recommendedName>
</protein>
<dbReference type="Pfam" id="PF02627">
    <property type="entry name" value="CMD"/>
    <property type="match status" value="1"/>
</dbReference>
<dbReference type="GO" id="GO:0051920">
    <property type="term" value="F:peroxiredoxin activity"/>
    <property type="evidence" value="ECO:0007669"/>
    <property type="project" value="InterPro"/>
</dbReference>
<dbReference type="InterPro" id="IPR029032">
    <property type="entry name" value="AhpD-like"/>
</dbReference>
<comment type="caution">
    <text evidence="2">The sequence shown here is derived from an EMBL/GenBank/DDBJ whole genome shotgun (WGS) entry which is preliminary data.</text>
</comment>
<accession>A0AAN6QQD0</accession>
<dbReference type="InterPro" id="IPR052512">
    <property type="entry name" value="4CMD/NDH-1_regulator"/>
</dbReference>
<name>A0AAN6QQD0_9PEZI</name>
<dbReference type="EMBL" id="JAUJLE010000126">
    <property type="protein sequence ID" value="KAK0978763.1"/>
    <property type="molecule type" value="Genomic_DNA"/>
</dbReference>
<dbReference type="Proteomes" id="UP001175353">
    <property type="component" value="Unassembled WGS sequence"/>
</dbReference>
<dbReference type="AlphaFoldDB" id="A0AAN6QQD0"/>
<dbReference type="PANTHER" id="PTHR33570:SF2">
    <property type="entry name" value="CARBOXYMUCONOLACTONE DECARBOXYLASE-LIKE DOMAIN-CONTAINING PROTEIN"/>
    <property type="match status" value="1"/>
</dbReference>
<evidence type="ECO:0000259" key="1">
    <source>
        <dbReference type="Pfam" id="PF02627"/>
    </source>
</evidence>
<gene>
    <name evidence="2" type="ORF">LTR91_012862</name>
</gene>
<feature type="domain" description="Carboxymuconolactone decarboxylase-like" evidence="1">
    <location>
        <begin position="81"/>
        <end position="162"/>
    </location>
</feature>
<evidence type="ECO:0000313" key="2">
    <source>
        <dbReference type="EMBL" id="KAK0978763.1"/>
    </source>
</evidence>
<dbReference type="Gene3D" id="1.20.1290.10">
    <property type="entry name" value="AhpD-like"/>
    <property type="match status" value="1"/>
</dbReference>
<keyword evidence="3" id="KW-1185">Reference proteome</keyword>
<dbReference type="SUPFAM" id="SSF69118">
    <property type="entry name" value="AhpD-like"/>
    <property type="match status" value="1"/>
</dbReference>
<organism evidence="2 3">
    <name type="scientific">Friedmanniomyces endolithicus</name>
    <dbReference type="NCBI Taxonomy" id="329885"/>
    <lineage>
        <taxon>Eukaryota</taxon>
        <taxon>Fungi</taxon>
        <taxon>Dikarya</taxon>
        <taxon>Ascomycota</taxon>
        <taxon>Pezizomycotina</taxon>
        <taxon>Dothideomycetes</taxon>
        <taxon>Dothideomycetidae</taxon>
        <taxon>Mycosphaerellales</taxon>
        <taxon>Teratosphaeriaceae</taxon>
        <taxon>Friedmanniomyces</taxon>
    </lineage>
</organism>
<proteinExistence type="predicted"/>
<sequence length="178" mass="19450">MEAETTWTGRHHVGVNSMYISSTLLTPLIRTPPAMSDDQSDKVKAARQVLYEAGLDLRRAVTGAEHVDRSTRNVSDFSRPMQELATELGWGAIWTRPGLSRQQRSLLNLAMLTALGKGHELGVHVRGAVRNGCSLLEIRETMLHASAYAGLPAGLAAFRVAEGVLGEMREKEGFKAKL</sequence>
<reference evidence="2" key="1">
    <citation type="submission" date="2023-06" db="EMBL/GenBank/DDBJ databases">
        <title>Black Yeasts Isolated from many extreme environments.</title>
        <authorList>
            <person name="Coleine C."/>
            <person name="Stajich J.E."/>
            <person name="Selbmann L."/>
        </authorList>
    </citation>
    <scope>NUCLEOTIDE SEQUENCE</scope>
    <source>
        <strain evidence="2">CCFEE 5200</strain>
    </source>
</reference>
<dbReference type="InterPro" id="IPR003779">
    <property type="entry name" value="CMD-like"/>
</dbReference>
<dbReference type="PANTHER" id="PTHR33570">
    <property type="entry name" value="4-CARBOXYMUCONOLACTONE DECARBOXYLASE FAMILY PROTEIN"/>
    <property type="match status" value="1"/>
</dbReference>
<evidence type="ECO:0000313" key="3">
    <source>
        <dbReference type="Proteomes" id="UP001175353"/>
    </source>
</evidence>